<keyword evidence="1" id="KW-1133">Transmembrane helix</keyword>
<keyword evidence="1" id="KW-0472">Membrane</keyword>
<proteinExistence type="predicted"/>
<evidence type="ECO:0000313" key="3">
    <source>
        <dbReference type="Proteomes" id="UP000219338"/>
    </source>
</evidence>
<dbReference type="OrthoDB" id="2952413at2759"/>
<dbReference type="EMBL" id="FUEG01000008">
    <property type="protein sequence ID" value="SJL07980.1"/>
    <property type="molecule type" value="Genomic_DNA"/>
</dbReference>
<name>A0A284RGV1_ARMOS</name>
<reference evidence="3" key="1">
    <citation type="journal article" date="2017" name="Nat. Ecol. Evol.">
        <title>Genome expansion and lineage-specific genetic innovations in the forest pathogenic fungi Armillaria.</title>
        <authorList>
            <person name="Sipos G."/>
            <person name="Prasanna A.N."/>
            <person name="Walter M.C."/>
            <person name="O'Connor E."/>
            <person name="Balint B."/>
            <person name="Krizsan K."/>
            <person name="Kiss B."/>
            <person name="Hess J."/>
            <person name="Varga T."/>
            <person name="Slot J."/>
            <person name="Riley R."/>
            <person name="Boka B."/>
            <person name="Rigling D."/>
            <person name="Barry K."/>
            <person name="Lee J."/>
            <person name="Mihaltcheva S."/>
            <person name="LaButti K."/>
            <person name="Lipzen A."/>
            <person name="Waldron R."/>
            <person name="Moloney N.M."/>
            <person name="Sperisen C."/>
            <person name="Kredics L."/>
            <person name="Vagvoelgyi C."/>
            <person name="Patrignani A."/>
            <person name="Fitzpatrick D."/>
            <person name="Nagy I."/>
            <person name="Doyle S."/>
            <person name="Anderson J.B."/>
            <person name="Grigoriev I.V."/>
            <person name="Gueldener U."/>
            <person name="Muensterkoetter M."/>
            <person name="Nagy L.G."/>
        </authorList>
    </citation>
    <scope>NUCLEOTIDE SEQUENCE [LARGE SCALE GENOMIC DNA]</scope>
    <source>
        <strain evidence="3">C18/9</strain>
    </source>
</reference>
<accession>A0A284RGV1</accession>
<organism evidence="2 3">
    <name type="scientific">Armillaria ostoyae</name>
    <name type="common">Armillaria root rot fungus</name>
    <dbReference type="NCBI Taxonomy" id="47428"/>
    <lineage>
        <taxon>Eukaryota</taxon>
        <taxon>Fungi</taxon>
        <taxon>Dikarya</taxon>
        <taxon>Basidiomycota</taxon>
        <taxon>Agaricomycotina</taxon>
        <taxon>Agaricomycetes</taxon>
        <taxon>Agaricomycetidae</taxon>
        <taxon>Agaricales</taxon>
        <taxon>Marasmiineae</taxon>
        <taxon>Physalacriaceae</taxon>
        <taxon>Armillaria</taxon>
    </lineage>
</organism>
<dbReference type="OMA" id="FALELYC"/>
<feature type="transmembrane region" description="Helical" evidence="1">
    <location>
        <begin position="46"/>
        <end position="69"/>
    </location>
</feature>
<evidence type="ECO:0000256" key="1">
    <source>
        <dbReference type="SAM" id="Phobius"/>
    </source>
</evidence>
<keyword evidence="3" id="KW-1185">Reference proteome</keyword>
<evidence type="ECO:0000313" key="2">
    <source>
        <dbReference type="EMBL" id="SJL07980.1"/>
    </source>
</evidence>
<dbReference type="Proteomes" id="UP000219338">
    <property type="component" value="Unassembled WGS sequence"/>
</dbReference>
<feature type="transmembrane region" description="Helical" evidence="1">
    <location>
        <begin position="90"/>
        <end position="111"/>
    </location>
</feature>
<gene>
    <name evidence="2" type="ORF">ARMOST_11339</name>
</gene>
<protein>
    <submittedName>
        <fullName evidence="2">Uncharacterized protein</fullName>
    </submittedName>
</protein>
<sequence>MSLLSVTVEFALELYCSLVSAKKAHETTFTAPLGLPWPGCFARPNVIFALTAWIPTTLIATIFFIMTMAKLFEDGRWRPSQLKTMSQVSPLLVSFFRDGAVFFFLIFAVLVASTVMNVLGTGILGEILSCWLISVYSFAACRLIINLREAAARGNASTSLQDSMSLATWQGCLVFPDRSGSTTE</sequence>
<dbReference type="AlphaFoldDB" id="A0A284RGV1"/>
<keyword evidence="1" id="KW-0812">Transmembrane</keyword>
<feature type="transmembrane region" description="Helical" evidence="1">
    <location>
        <begin position="123"/>
        <end position="145"/>
    </location>
</feature>